<dbReference type="PANTHER" id="PTHR47821">
    <property type="entry name" value="PHOSPHOGLYCERATE MUTASE FAMILY PROTEIN"/>
    <property type="match status" value="1"/>
</dbReference>
<evidence type="ECO:0000313" key="3">
    <source>
        <dbReference type="Proteomes" id="UP000002630"/>
    </source>
</evidence>
<reference evidence="2 3" key="1">
    <citation type="journal article" date="2010" name="Nature">
        <title>The Ectocarpus genome and the independent evolution of multicellularity in brown algae.</title>
        <authorList>
            <person name="Cock J.M."/>
            <person name="Sterck L."/>
            <person name="Rouze P."/>
            <person name="Scornet D."/>
            <person name="Allen A.E."/>
            <person name="Amoutzias G."/>
            <person name="Anthouard V."/>
            <person name="Artiguenave F."/>
            <person name="Aury J.M."/>
            <person name="Badger J.H."/>
            <person name="Beszteri B."/>
            <person name="Billiau K."/>
            <person name="Bonnet E."/>
            <person name="Bothwell J.H."/>
            <person name="Bowler C."/>
            <person name="Boyen C."/>
            <person name="Brownlee C."/>
            <person name="Carrano C.J."/>
            <person name="Charrier B."/>
            <person name="Cho G.Y."/>
            <person name="Coelho S.M."/>
            <person name="Collen J."/>
            <person name="Corre E."/>
            <person name="Da Silva C."/>
            <person name="Delage L."/>
            <person name="Delaroque N."/>
            <person name="Dittami S.M."/>
            <person name="Doulbeau S."/>
            <person name="Elias M."/>
            <person name="Farnham G."/>
            <person name="Gachon C.M."/>
            <person name="Gschloessl B."/>
            <person name="Heesch S."/>
            <person name="Jabbari K."/>
            <person name="Jubin C."/>
            <person name="Kawai H."/>
            <person name="Kimura K."/>
            <person name="Kloareg B."/>
            <person name="Kupper F.C."/>
            <person name="Lang D."/>
            <person name="Le Bail A."/>
            <person name="Leblanc C."/>
            <person name="Lerouge P."/>
            <person name="Lohr M."/>
            <person name="Lopez P.J."/>
            <person name="Martens C."/>
            <person name="Maumus F."/>
            <person name="Michel G."/>
            <person name="Miranda-Saavedra D."/>
            <person name="Morales J."/>
            <person name="Moreau H."/>
            <person name="Motomura T."/>
            <person name="Nagasato C."/>
            <person name="Napoli C.A."/>
            <person name="Nelson D.R."/>
            <person name="Nyvall-Collen P."/>
            <person name="Peters A.F."/>
            <person name="Pommier C."/>
            <person name="Potin P."/>
            <person name="Poulain J."/>
            <person name="Quesneville H."/>
            <person name="Read B."/>
            <person name="Rensing S.A."/>
            <person name="Ritter A."/>
            <person name="Rousvoal S."/>
            <person name="Samanta M."/>
            <person name="Samson G."/>
            <person name="Schroeder D.C."/>
            <person name="Segurens B."/>
            <person name="Strittmatter M."/>
            <person name="Tonon T."/>
            <person name="Tregear J.W."/>
            <person name="Valentin K."/>
            <person name="von Dassow P."/>
            <person name="Yamagishi T."/>
            <person name="Van de Peer Y."/>
            <person name="Wincker P."/>
        </authorList>
    </citation>
    <scope>NUCLEOTIDE SEQUENCE [LARGE SCALE GENOMIC DNA]</scope>
    <source>
        <strain evidence="3">Ec32 / CCAP1310/4</strain>
    </source>
</reference>
<dbReference type="EMBL" id="FN649760">
    <property type="protein sequence ID" value="CBJ29761.1"/>
    <property type="molecule type" value="Genomic_DNA"/>
</dbReference>
<gene>
    <name evidence="2" type="ORF">Esi_0161_0004</name>
</gene>
<protein>
    <recommendedName>
        <fullName evidence="4">Phosphoglycerate mutase</fullName>
    </recommendedName>
</protein>
<name>D7FLW5_ECTSI</name>
<dbReference type="OrthoDB" id="354304at2759"/>
<dbReference type="InterPro" id="IPR029033">
    <property type="entry name" value="His_PPase_superfam"/>
</dbReference>
<proteinExistence type="predicted"/>
<sequence length="358" mass="38513">MGLLLHQVTGWTTFRSSVHVRAQQSVGSVDSTTTTTATTTTTTTTRIPSSSRGWTPATNSALFPNRRRRAAATAVVLSAASSSTISNEGYKVEESGRCTGLEALPPLKNRYYALRHGQSVANMEGIISSNPKVGSVKHGLTSNGRSQARVAATALIEAVGRDRLDSLVFVSSEFLRARQTAEECRAALQNILSFERAAMAMGGGKGDDAAADGTGAEGGDGEFSLDEGSMGGYDVSPPLVIRQELRERAFGELDGTILVNYNKVWPEDLKDGMQEGYGVESVCDVASRVGRLVRALERDYEDADIVLSSHADTLQIAQCYIAGADERLFSQYRFKNGEVRRLLRDPDSLPPPAPLSFQ</sequence>
<dbReference type="CDD" id="cd07067">
    <property type="entry name" value="HP_PGM_like"/>
    <property type="match status" value="1"/>
</dbReference>
<organism evidence="2 3">
    <name type="scientific">Ectocarpus siliculosus</name>
    <name type="common">Brown alga</name>
    <name type="synonym">Conferva siliculosa</name>
    <dbReference type="NCBI Taxonomy" id="2880"/>
    <lineage>
        <taxon>Eukaryota</taxon>
        <taxon>Sar</taxon>
        <taxon>Stramenopiles</taxon>
        <taxon>Ochrophyta</taxon>
        <taxon>PX clade</taxon>
        <taxon>Phaeophyceae</taxon>
        <taxon>Ectocarpales</taxon>
        <taxon>Ectocarpaceae</taxon>
        <taxon>Ectocarpus</taxon>
    </lineage>
</organism>
<dbReference type="Pfam" id="PF00300">
    <property type="entry name" value="His_Phos_1"/>
    <property type="match status" value="2"/>
</dbReference>
<keyword evidence="3" id="KW-1185">Reference proteome</keyword>
<feature type="compositionally biased region" description="Polar residues" evidence="1">
    <location>
        <begin position="46"/>
        <end position="60"/>
    </location>
</feature>
<dbReference type="InterPro" id="IPR013078">
    <property type="entry name" value="His_Pase_superF_clade-1"/>
</dbReference>
<evidence type="ECO:0000256" key="1">
    <source>
        <dbReference type="SAM" id="MobiDB-lite"/>
    </source>
</evidence>
<feature type="compositionally biased region" description="Low complexity" evidence="1">
    <location>
        <begin position="32"/>
        <end position="45"/>
    </location>
</feature>
<dbReference type="SMART" id="SM00855">
    <property type="entry name" value="PGAM"/>
    <property type="match status" value="1"/>
</dbReference>
<dbReference type="SUPFAM" id="SSF53254">
    <property type="entry name" value="Phosphoglycerate mutase-like"/>
    <property type="match status" value="1"/>
</dbReference>
<dbReference type="PANTHER" id="PTHR47821:SF2">
    <property type="entry name" value="PHOSPHOGLYCERATE MUTASE FAMILY PROTEIN"/>
    <property type="match status" value="1"/>
</dbReference>
<feature type="region of interest" description="Disordered" evidence="1">
    <location>
        <begin position="30"/>
        <end position="60"/>
    </location>
</feature>
<accession>D7FLW5</accession>
<evidence type="ECO:0008006" key="4">
    <source>
        <dbReference type="Google" id="ProtNLM"/>
    </source>
</evidence>
<dbReference type="InParanoid" id="D7FLW5"/>
<evidence type="ECO:0000313" key="2">
    <source>
        <dbReference type="EMBL" id="CBJ29761.1"/>
    </source>
</evidence>
<dbReference type="Gene3D" id="3.40.50.1240">
    <property type="entry name" value="Phosphoglycerate mutase-like"/>
    <property type="match status" value="1"/>
</dbReference>
<dbReference type="eggNOG" id="ENOG502QSKC">
    <property type="taxonomic scope" value="Eukaryota"/>
</dbReference>
<dbReference type="Proteomes" id="UP000002630">
    <property type="component" value="Unassembled WGS sequence"/>
</dbReference>
<dbReference type="AlphaFoldDB" id="D7FLW5"/>